<evidence type="ECO:0000256" key="2">
    <source>
        <dbReference type="ARBA" id="ARBA00004173"/>
    </source>
</evidence>
<dbReference type="STRING" id="1450538.A0A2V5HRB0"/>
<evidence type="ECO:0000256" key="6">
    <source>
        <dbReference type="SAM" id="MobiDB-lite"/>
    </source>
</evidence>
<keyword evidence="5" id="KW-0809">Transit peptide</keyword>
<evidence type="ECO:0000256" key="3">
    <source>
        <dbReference type="ARBA" id="ARBA00010895"/>
    </source>
</evidence>
<comment type="subcellular location">
    <subcellularLocation>
        <location evidence="2">Mitochondrion</location>
    </subcellularLocation>
</comment>
<evidence type="ECO:0000313" key="7">
    <source>
        <dbReference type="EMBL" id="PYI24654.1"/>
    </source>
</evidence>
<dbReference type="OMA" id="STCRVYQ"/>
<organism evidence="7 8">
    <name type="scientific">Aspergillus violaceofuscus (strain CBS 115571)</name>
    <dbReference type="NCBI Taxonomy" id="1450538"/>
    <lineage>
        <taxon>Eukaryota</taxon>
        <taxon>Fungi</taxon>
        <taxon>Dikarya</taxon>
        <taxon>Ascomycota</taxon>
        <taxon>Pezizomycotina</taxon>
        <taxon>Eurotiomycetes</taxon>
        <taxon>Eurotiomycetidae</taxon>
        <taxon>Eurotiales</taxon>
        <taxon>Aspergillaceae</taxon>
        <taxon>Aspergillus</taxon>
    </lineage>
</organism>
<gene>
    <name evidence="7" type="ORF">BO99DRAFT_398138</name>
</gene>
<feature type="compositionally biased region" description="Basic and acidic residues" evidence="6">
    <location>
        <begin position="123"/>
        <end position="169"/>
    </location>
</feature>
<dbReference type="PANTHER" id="PTHR13475">
    <property type="entry name" value="NEUGRIN"/>
    <property type="match status" value="1"/>
</dbReference>
<dbReference type="InterPro" id="IPR010487">
    <property type="entry name" value="NGRN/Rrg9"/>
</dbReference>
<dbReference type="AlphaFoldDB" id="A0A2V5HRB0"/>
<proteinExistence type="inferred from homology"/>
<evidence type="ECO:0000256" key="1">
    <source>
        <dbReference type="ARBA" id="ARBA00003548"/>
    </source>
</evidence>
<feature type="region of interest" description="Disordered" evidence="6">
    <location>
        <begin position="88"/>
        <end position="181"/>
    </location>
</feature>
<name>A0A2V5HRB0_ASPV1</name>
<feature type="compositionally biased region" description="Polar residues" evidence="6">
    <location>
        <begin position="100"/>
        <end position="122"/>
    </location>
</feature>
<reference evidence="7 8" key="1">
    <citation type="submission" date="2018-02" db="EMBL/GenBank/DDBJ databases">
        <title>The genomes of Aspergillus section Nigri reveals drivers in fungal speciation.</title>
        <authorList>
            <consortium name="DOE Joint Genome Institute"/>
            <person name="Vesth T.C."/>
            <person name="Nybo J."/>
            <person name="Theobald S."/>
            <person name="Brandl J."/>
            <person name="Frisvad J.C."/>
            <person name="Nielsen K.F."/>
            <person name="Lyhne E.K."/>
            <person name="Kogle M.E."/>
            <person name="Kuo A."/>
            <person name="Riley R."/>
            <person name="Clum A."/>
            <person name="Nolan M."/>
            <person name="Lipzen A."/>
            <person name="Salamov A."/>
            <person name="Henrissat B."/>
            <person name="Wiebenga A."/>
            <person name="De vries R.P."/>
            <person name="Grigoriev I.V."/>
            <person name="Mortensen U.H."/>
            <person name="Andersen M.R."/>
            <person name="Baker S.E."/>
        </authorList>
    </citation>
    <scope>NUCLEOTIDE SEQUENCE [LARGE SCALE GENOMIC DNA]</scope>
    <source>
        <strain evidence="7 8">CBS 115571</strain>
    </source>
</reference>
<dbReference type="Pfam" id="PF06413">
    <property type="entry name" value="Neugrin"/>
    <property type="match status" value="1"/>
</dbReference>
<dbReference type="GO" id="GO:0005739">
    <property type="term" value="C:mitochondrion"/>
    <property type="evidence" value="ECO:0007669"/>
    <property type="project" value="UniProtKB-SubCell"/>
</dbReference>
<accession>A0A2V5HRB0</accession>
<keyword evidence="8" id="KW-1185">Reference proteome</keyword>
<comment type="similarity">
    <text evidence="3">Belongs to the RRG9 family.</text>
</comment>
<evidence type="ECO:0000313" key="8">
    <source>
        <dbReference type="Proteomes" id="UP000249829"/>
    </source>
</evidence>
<evidence type="ECO:0000256" key="4">
    <source>
        <dbReference type="ARBA" id="ARBA00013566"/>
    </source>
</evidence>
<dbReference type="PANTHER" id="PTHR13475:SF3">
    <property type="entry name" value="NEUGRIN"/>
    <property type="match status" value="1"/>
</dbReference>
<dbReference type="Proteomes" id="UP000249829">
    <property type="component" value="Unassembled WGS sequence"/>
</dbReference>
<dbReference type="EMBL" id="KZ825101">
    <property type="protein sequence ID" value="PYI24654.1"/>
    <property type="molecule type" value="Genomic_DNA"/>
</dbReference>
<evidence type="ECO:0000256" key="5">
    <source>
        <dbReference type="ARBA" id="ARBA00022946"/>
    </source>
</evidence>
<comment type="function">
    <text evidence="1">Required for respiratory activity and maintenance and expression of the mitochondrial genome.</text>
</comment>
<dbReference type="GO" id="GO:0005634">
    <property type="term" value="C:nucleus"/>
    <property type="evidence" value="ECO:0007669"/>
    <property type="project" value="TreeGrafter"/>
</dbReference>
<protein>
    <recommendedName>
        <fullName evidence="4">Required for respiratory growth protein 9, mitochondrial</fullName>
    </recommendedName>
</protein>
<sequence length="302" mass="34540">MWNSGAASARVHLPCLLHEAFQPDLARSTCRVYQRRSLFPITPLAYRKPGAQRSFSSNHQIQIHQSHSLLSSINILEDSPIATNKIETTTPAKNERGDNSTDNVVQAPESPSKTQRVPFTQRTDARGVGKERAKGSYSETDSRGDRSKTMPSEKTKPSEGKPKTWRDAIKNTGPPKKKEHWQTQKAALKEKFKEGWNPPKKLSPDAIEGIRHLHQVAPEQFTTPVLAEQFKVSPEAIRRILKSKWRASDKEMEDRRKRWERRHDRIWAHMTELGLRPPTKNTENLQDSQVLLYEAQSEEDKA</sequence>